<keyword evidence="1" id="KW-1133">Transmembrane helix</keyword>
<evidence type="ECO:0000259" key="2">
    <source>
        <dbReference type="Pfam" id="PF20182"/>
    </source>
</evidence>
<dbReference type="InterPro" id="IPR050039">
    <property type="entry name" value="MAB_1171c-like"/>
</dbReference>
<sequence length="396" mass="44059">MPSLWIAVCLGIMILIVAIRTGGLRQSPKHLMIWLACLSGVISMLITVTPLRSVLIEVTGTPAVALIIESGTSLGALTGVMAWVSYALAEQGGPLSRLRKIHYLWYAAGLWLCVLAFIALANDLSPVEIYDAVGEQRASDAQLWYLGLYEITLPTVFAIVSWLFLRLARRCDQRWLRRSLQLMAVGSIGSSARSLYTLSYLAPQVLDIAPPPLPWSTTAALAVNFLGYTVGFIGLSLPVVEQWRQRPKRMLGQITPLWRDLTRAVPEVVRIPQSADTVDAEVAARTIVISEALLRLRSYSHPEDLQRAREQNDGRVPAGRREEAGYAAWIHDTVTSIEAKRADGTLTTPAPQPAMKWPPHPRAGQMSWLLDVAREYNRLRPKRPSIQPRRQVPHSW</sequence>
<dbReference type="Proteomes" id="UP001597368">
    <property type="component" value="Unassembled WGS sequence"/>
</dbReference>
<feature type="transmembrane region" description="Helical" evidence="1">
    <location>
        <begin position="219"/>
        <end position="240"/>
    </location>
</feature>
<feature type="domain" description="DUF6545" evidence="2">
    <location>
        <begin position="243"/>
        <end position="377"/>
    </location>
</feature>
<dbReference type="RefSeq" id="WP_379580864.1">
    <property type="nucleotide sequence ID" value="NZ_JBHUFV010000074.1"/>
</dbReference>
<dbReference type="EMBL" id="JBHUFV010000074">
    <property type="protein sequence ID" value="MFD1938770.1"/>
    <property type="molecule type" value="Genomic_DNA"/>
</dbReference>
<dbReference type="InterPro" id="IPR046675">
    <property type="entry name" value="DUF6545"/>
</dbReference>
<feature type="transmembrane region" description="Helical" evidence="1">
    <location>
        <begin position="180"/>
        <end position="199"/>
    </location>
</feature>
<evidence type="ECO:0000313" key="3">
    <source>
        <dbReference type="EMBL" id="MFD1938770.1"/>
    </source>
</evidence>
<evidence type="ECO:0000313" key="4">
    <source>
        <dbReference type="Proteomes" id="UP001597368"/>
    </source>
</evidence>
<protein>
    <submittedName>
        <fullName evidence="3">MAB_1171c family putative transporter</fullName>
    </submittedName>
</protein>
<gene>
    <name evidence="3" type="ORF">ACFSKW_45640</name>
</gene>
<evidence type="ECO:0000256" key="1">
    <source>
        <dbReference type="SAM" id="Phobius"/>
    </source>
</evidence>
<feature type="transmembrane region" description="Helical" evidence="1">
    <location>
        <begin position="101"/>
        <end position="122"/>
    </location>
</feature>
<reference evidence="4" key="1">
    <citation type="journal article" date="2019" name="Int. J. Syst. Evol. Microbiol.">
        <title>The Global Catalogue of Microorganisms (GCM) 10K type strain sequencing project: providing services to taxonomists for standard genome sequencing and annotation.</title>
        <authorList>
            <consortium name="The Broad Institute Genomics Platform"/>
            <consortium name="The Broad Institute Genome Sequencing Center for Infectious Disease"/>
            <person name="Wu L."/>
            <person name="Ma J."/>
        </authorList>
    </citation>
    <scope>NUCLEOTIDE SEQUENCE [LARGE SCALE GENOMIC DNA]</scope>
    <source>
        <strain evidence="4">ICMP 6774ER</strain>
    </source>
</reference>
<feature type="transmembrane region" description="Helical" evidence="1">
    <location>
        <begin position="142"/>
        <end position="168"/>
    </location>
</feature>
<feature type="transmembrane region" description="Helical" evidence="1">
    <location>
        <begin position="31"/>
        <end position="51"/>
    </location>
</feature>
<keyword evidence="4" id="KW-1185">Reference proteome</keyword>
<feature type="transmembrane region" description="Helical" evidence="1">
    <location>
        <begin position="63"/>
        <end position="89"/>
    </location>
</feature>
<proteinExistence type="predicted"/>
<accession>A0ABW4TCU5</accession>
<feature type="transmembrane region" description="Helical" evidence="1">
    <location>
        <begin position="6"/>
        <end position="24"/>
    </location>
</feature>
<comment type="caution">
    <text evidence="3">The sequence shown here is derived from an EMBL/GenBank/DDBJ whole genome shotgun (WGS) entry which is preliminary data.</text>
</comment>
<name>A0ABW4TCU5_9ACTN</name>
<keyword evidence="1" id="KW-0812">Transmembrane</keyword>
<dbReference type="Pfam" id="PF20182">
    <property type="entry name" value="DUF6545"/>
    <property type="match status" value="1"/>
</dbReference>
<organism evidence="3 4">
    <name type="scientific">Nonomuraea mangrovi</name>
    <dbReference type="NCBI Taxonomy" id="2316207"/>
    <lineage>
        <taxon>Bacteria</taxon>
        <taxon>Bacillati</taxon>
        <taxon>Actinomycetota</taxon>
        <taxon>Actinomycetes</taxon>
        <taxon>Streptosporangiales</taxon>
        <taxon>Streptosporangiaceae</taxon>
        <taxon>Nonomuraea</taxon>
    </lineage>
</organism>
<dbReference type="NCBIfam" id="NF042915">
    <property type="entry name" value="MAB_1171c_fam"/>
    <property type="match status" value="1"/>
</dbReference>
<keyword evidence="1" id="KW-0472">Membrane</keyword>